<comment type="caution">
    <text evidence="2">The sequence shown here is derived from an EMBL/GenBank/DDBJ whole genome shotgun (WGS) entry which is preliminary data.</text>
</comment>
<name>A0AAD9YTZ7_COLKA</name>
<feature type="region of interest" description="Disordered" evidence="1">
    <location>
        <begin position="67"/>
        <end position="90"/>
    </location>
</feature>
<keyword evidence="3" id="KW-1185">Reference proteome</keyword>
<evidence type="ECO:0000256" key="1">
    <source>
        <dbReference type="SAM" id="MobiDB-lite"/>
    </source>
</evidence>
<dbReference type="AlphaFoldDB" id="A0AAD9YTZ7"/>
<reference evidence="2" key="1">
    <citation type="submission" date="2023-02" db="EMBL/GenBank/DDBJ databases">
        <title>Colletotrichum kahawae CIFC_Que2 genome sequencing and assembly.</title>
        <authorList>
            <person name="Baroncelli R."/>
        </authorList>
    </citation>
    <scope>NUCLEOTIDE SEQUENCE</scope>
    <source>
        <strain evidence="2">CIFC_Que2</strain>
    </source>
</reference>
<evidence type="ECO:0000313" key="3">
    <source>
        <dbReference type="Proteomes" id="UP001281614"/>
    </source>
</evidence>
<sequence length="90" mass="9659">MGKGANDAATTAKADFAQPMILQIAAAYASPNTQPTAAHRSHPRAAVLSARLIRGMYRDEELEEYGGPMDGHWPRVSGTMVPRSSKTVYG</sequence>
<protein>
    <submittedName>
        <fullName evidence="2">Uncharacterized protein</fullName>
    </submittedName>
</protein>
<dbReference type="Proteomes" id="UP001281614">
    <property type="component" value="Unassembled WGS sequence"/>
</dbReference>
<proteinExistence type="predicted"/>
<dbReference type="EMBL" id="VYYT01000004">
    <property type="protein sequence ID" value="KAK2779264.1"/>
    <property type="molecule type" value="Genomic_DNA"/>
</dbReference>
<evidence type="ECO:0000313" key="2">
    <source>
        <dbReference type="EMBL" id="KAK2779264.1"/>
    </source>
</evidence>
<gene>
    <name evidence="2" type="ORF">CKAH01_11345</name>
</gene>
<organism evidence="2 3">
    <name type="scientific">Colletotrichum kahawae</name>
    <name type="common">Coffee berry disease fungus</name>
    <dbReference type="NCBI Taxonomy" id="34407"/>
    <lineage>
        <taxon>Eukaryota</taxon>
        <taxon>Fungi</taxon>
        <taxon>Dikarya</taxon>
        <taxon>Ascomycota</taxon>
        <taxon>Pezizomycotina</taxon>
        <taxon>Sordariomycetes</taxon>
        <taxon>Hypocreomycetidae</taxon>
        <taxon>Glomerellales</taxon>
        <taxon>Glomerellaceae</taxon>
        <taxon>Colletotrichum</taxon>
        <taxon>Colletotrichum gloeosporioides species complex</taxon>
    </lineage>
</organism>
<accession>A0AAD9YTZ7</accession>